<dbReference type="SUPFAM" id="SSF51735">
    <property type="entry name" value="NAD(P)-binding Rossmann-fold domains"/>
    <property type="match status" value="1"/>
</dbReference>
<keyword evidence="9" id="KW-0456">Lyase</keyword>
<evidence type="ECO:0000256" key="8">
    <source>
        <dbReference type="ARBA" id="ARBA00023235"/>
    </source>
</evidence>
<dbReference type="Pfam" id="PF02737">
    <property type="entry name" value="3HCDH_N"/>
    <property type="match status" value="1"/>
</dbReference>
<dbReference type="RefSeq" id="WP_001193483.1">
    <property type="nucleotide sequence ID" value="NZ_CAIZUK010000047.1"/>
</dbReference>
<accession>A0A6D1B3L0</accession>
<dbReference type="SUPFAM" id="SSF48179">
    <property type="entry name" value="6-phosphogluconate dehydrogenase C-terminal domain-like"/>
    <property type="match status" value="2"/>
</dbReference>
<dbReference type="GO" id="GO:0016509">
    <property type="term" value="F:long-chain (3S)-3-hydroxyacyl-CoA dehydrogenase (NAD+) activity"/>
    <property type="evidence" value="ECO:0007669"/>
    <property type="project" value="TreeGrafter"/>
</dbReference>
<dbReference type="Gene3D" id="3.40.50.720">
    <property type="entry name" value="NAD(P)-binding Rossmann-like Domain"/>
    <property type="match status" value="1"/>
</dbReference>
<keyword evidence="3" id="KW-0276">Fatty acid metabolism</keyword>
<dbReference type="Gene3D" id="3.90.226.10">
    <property type="entry name" value="2-enoyl-CoA Hydratase, Chain A, domain 1"/>
    <property type="match status" value="1"/>
</dbReference>
<keyword evidence="4" id="KW-0442">Lipid degradation</keyword>
<comment type="caution">
    <text evidence="14">The sequence shown here is derived from an EMBL/GenBank/DDBJ whole genome shotgun (WGS) entry which is preliminary data.</text>
</comment>
<dbReference type="PANTHER" id="PTHR43612:SF3">
    <property type="entry name" value="TRIFUNCTIONAL ENZYME SUBUNIT ALPHA, MITOCHONDRIAL"/>
    <property type="match status" value="1"/>
</dbReference>
<evidence type="ECO:0000256" key="3">
    <source>
        <dbReference type="ARBA" id="ARBA00022832"/>
    </source>
</evidence>
<evidence type="ECO:0000256" key="7">
    <source>
        <dbReference type="ARBA" id="ARBA00023098"/>
    </source>
</evidence>
<name>A0A6D1B3L0_ECOLX</name>
<evidence type="ECO:0000259" key="13">
    <source>
        <dbReference type="Pfam" id="PF02737"/>
    </source>
</evidence>
<dbReference type="InterPro" id="IPR001753">
    <property type="entry name" value="Enoyl-CoA_hydra/iso"/>
</dbReference>
<dbReference type="SUPFAM" id="SSF52096">
    <property type="entry name" value="ClpP/crotonase"/>
    <property type="match status" value="1"/>
</dbReference>
<dbReference type="FunFam" id="3.40.50.720:FF:000009">
    <property type="entry name" value="Fatty oxidation complex, alpha subunit"/>
    <property type="match status" value="1"/>
</dbReference>
<comment type="pathway">
    <text evidence="1">Lipid metabolism; fatty acid beta-oxidation.</text>
</comment>
<evidence type="ECO:0000256" key="5">
    <source>
        <dbReference type="ARBA" id="ARBA00023002"/>
    </source>
</evidence>
<feature type="domain" description="3-hydroxyacyl-CoA dehydrogenase NAD binding" evidence="13">
    <location>
        <begin position="318"/>
        <end position="496"/>
    </location>
</feature>
<dbReference type="Pfam" id="PF00378">
    <property type="entry name" value="ECH_1"/>
    <property type="match status" value="1"/>
</dbReference>
<comment type="similarity">
    <text evidence="2">In the central section; belongs to the 3-hydroxyacyl-CoA dehydrogenase family.</text>
</comment>
<dbReference type="AlphaFoldDB" id="A0A6D1B3L0"/>
<evidence type="ECO:0000313" key="14">
    <source>
        <dbReference type="EMBL" id="HBA4248535.1"/>
    </source>
</evidence>
<gene>
    <name evidence="14" type="ORF">J5U05_003736</name>
</gene>
<evidence type="ECO:0000256" key="6">
    <source>
        <dbReference type="ARBA" id="ARBA00023027"/>
    </source>
</evidence>
<keyword evidence="8" id="KW-0413">Isomerase</keyword>
<dbReference type="GO" id="GO:0006635">
    <property type="term" value="P:fatty acid beta-oxidation"/>
    <property type="evidence" value="ECO:0007669"/>
    <property type="project" value="UniProtKB-UniPathway"/>
</dbReference>
<evidence type="ECO:0000256" key="4">
    <source>
        <dbReference type="ARBA" id="ARBA00022963"/>
    </source>
</evidence>
<keyword evidence="10" id="KW-0511">Multifunctional enzyme</keyword>
<keyword evidence="7" id="KW-0443">Lipid metabolism</keyword>
<evidence type="ECO:0000256" key="9">
    <source>
        <dbReference type="ARBA" id="ARBA00023239"/>
    </source>
</evidence>
<dbReference type="GO" id="GO:0070403">
    <property type="term" value="F:NAD+ binding"/>
    <property type="evidence" value="ECO:0007669"/>
    <property type="project" value="InterPro"/>
</dbReference>
<dbReference type="PANTHER" id="PTHR43612">
    <property type="entry name" value="TRIFUNCTIONAL ENZYME SUBUNIT ALPHA"/>
    <property type="match status" value="1"/>
</dbReference>
<evidence type="ECO:0000256" key="11">
    <source>
        <dbReference type="ARBA" id="ARBA00049556"/>
    </source>
</evidence>
<dbReference type="InterPro" id="IPR029045">
    <property type="entry name" value="ClpP/crotonase-like_dom_sf"/>
</dbReference>
<evidence type="ECO:0000256" key="1">
    <source>
        <dbReference type="ARBA" id="ARBA00005005"/>
    </source>
</evidence>
<dbReference type="Pfam" id="PF00725">
    <property type="entry name" value="3HCDH"/>
    <property type="match status" value="1"/>
</dbReference>
<organism evidence="14">
    <name type="scientific">Escherichia coli</name>
    <dbReference type="NCBI Taxonomy" id="562"/>
    <lineage>
        <taxon>Bacteria</taxon>
        <taxon>Pseudomonadati</taxon>
        <taxon>Pseudomonadota</taxon>
        <taxon>Gammaproteobacteria</taxon>
        <taxon>Enterobacterales</taxon>
        <taxon>Enterobacteriaceae</taxon>
        <taxon>Escherichia</taxon>
    </lineage>
</organism>
<dbReference type="InterPro" id="IPR006108">
    <property type="entry name" value="3HC_DH_C"/>
</dbReference>
<dbReference type="InterPro" id="IPR006176">
    <property type="entry name" value="3-OHacyl-CoA_DH_NAD-bd"/>
</dbReference>
<reference evidence="14" key="2">
    <citation type="submission" date="2021-03" db="EMBL/GenBank/DDBJ databases">
        <authorList>
            <consortium name="NCBI Pathogen Detection Project"/>
        </authorList>
    </citation>
    <scope>NUCLEOTIDE SEQUENCE</scope>
    <source>
        <strain evidence="14">ST-87-5</strain>
    </source>
</reference>
<dbReference type="GO" id="GO:0004300">
    <property type="term" value="F:enoyl-CoA hydratase activity"/>
    <property type="evidence" value="ECO:0007669"/>
    <property type="project" value="TreeGrafter"/>
</dbReference>
<dbReference type="UniPathway" id="UPA00659"/>
<dbReference type="CDD" id="cd06558">
    <property type="entry name" value="crotonase-like"/>
    <property type="match status" value="1"/>
</dbReference>
<dbReference type="GO" id="GO:0016853">
    <property type="term" value="F:isomerase activity"/>
    <property type="evidence" value="ECO:0007669"/>
    <property type="project" value="UniProtKB-KW"/>
</dbReference>
<dbReference type="InterPro" id="IPR036291">
    <property type="entry name" value="NAD(P)-bd_dom_sf"/>
</dbReference>
<evidence type="ECO:0000256" key="2">
    <source>
        <dbReference type="ARBA" id="ARBA00007005"/>
    </source>
</evidence>
<evidence type="ECO:0000259" key="12">
    <source>
        <dbReference type="Pfam" id="PF00725"/>
    </source>
</evidence>
<keyword evidence="5" id="KW-0560">Oxidoreductase</keyword>
<dbReference type="Proteomes" id="UP000871786">
    <property type="component" value="Unassembled WGS sequence"/>
</dbReference>
<protein>
    <submittedName>
        <fullName evidence="14">3-hydroxyacyl-CoA dehydrogenase</fullName>
    </submittedName>
</protein>
<dbReference type="Gene3D" id="1.10.1040.50">
    <property type="match status" value="1"/>
</dbReference>
<dbReference type="InterPro" id="IPR050136">
    <property type="entry name" value="FA_oxidation_alpha_subunit"/>
</dbReference>
<dbReference type="EMBL" id="DADRWU010000042">
    <property type="protein sequence ID" value="HBA4248535.1"/>
    <property type="molecule type" value="Genomic_DNA"/>
</dbReference>
<evidence type="ECO:0000256" key="10">
    <source>
        <dbReference type="ARBA" id="ARBA00023268"/>
    </source>
</evidence>
<comment type="catalytic activity">
    <reaction evidence="11">
        <text>a (3S)-3-hydroxyacyl-CoA + NAD(+) = a 3-oxoacyl-CoA + NADH + H(+)</text>
        <dbReference type="Rhea" id="RHEA:22432"/>
        <dbReference type="ChEBI" id="CHEBI:15378"/>
        <dbReference type="ChEBI" id="CHEBI:57318"/>
        <dbReference type="ChEBI" id="CHEBI:57540"/>
        <dbReference type="ChEBI" id="CHEBI:57945"/>
        <dbReference type="ChEBI" id="CHEBI:90726"/>
        <dbReference type="EC" id="1.1.1.35"/>
    </reaction>
</comment>
<proteinExistence type="inferred from homology"/>
<feature type="domain" description="3-hydroxyacyl-CoA dehydrogenase C-terminal" evidence="12">
    <location>
        <begin position="499"/>
        <end position="596"/>
    </location>
</feature>
<keyword evidence="6" id="KW-0520">NAD</keyword>
<reference evidence="14" key="1">
    <citation type="journal article" date="2018" name="Genome Biol.">
        <title>SKESA: strategic k-mer extension for scrupulous assemblies.</title>
        <authorList>
            <person name="Souvorov A."/>
            <person name="Agarwala R."/>
            <person name="Lipman D.J."/>
        </authorList>
    </citation>
    <scope>NUCLEOTIDE SEQUENCE</scope>
    <source>
        <strain evidence="14">ST-87-5</strain>
    </source>
</reference>
<sequence>MQTIRLDLRQDGVAVATIDLSDRSMNVYTPTLQEDLGKVIEQVAADPAIKGLVLTSGKRGSFIAGGDLLDFVNVHGRDNTEQVLQRAQGWNALHRRLETCGKPVACAINGLALGGGLELALACHYRVLADDPKAVVGLPEVKVGLLPGGGGTQRLPRLIGIPAALPLLLDGNPVAPVKALQLGIVHALAPVAELVESAARWVLDNPEACQPWDVKGFKVPGGTGCLAPHAVESFQAGTSRVSQATQRNYPAPIAILSCVFEGTLVPLDTGINIEAKYFTKLLTGPVARNLMRTMFLNKGEADKLARRPQDFARRVPQKVAILGAGMMGAGIAYCAAAAGIEAMLLDTSQEQAERGKAYSVALVEKAVARGNMNEETAQALLARIHPVTDYSALAGCELVVEAVFESREVKRGVTQQAAAVLAEGALFASNTSTLPITGLAQAWPRQDLFIGIHFFSPVDRMPLVEVIRGQATSDEALARALDFVGALRKTPIVVNDSPGFFTSRVFGTFVDEGMAMLEEGIEPALIENAARMAGMPTGPLAIADEVTIELQANVQRQAKEDGLDERFQRQLSAGVVDRMMALGRIGRRGGAGFYDYPAGARKRLWPGLAEQFPPRAEQPEAEELASRILVIQALETARCVEEGVIEHPADADIGSILGIGYPSWTGGTLSYIETLGLPAFVAECDRLAALHGKRFAVSPWLRARAEAGEPFYQ</sequence>
<dbReference type="InterPro" id="IPR008927">
    <property type="entry name" value="6-PGluconate_DH-like_C_sf"/>
</dbReference>